<dbReference type="Proteomes" id="UP000242243">
    <property type="component" value="Unassembled WGS sequence"/>
</dbReference>
<name>A0A1I5NJP2_9BACI</name>
<evidence type="ECO:0000313" key="1">
    <source>
        <dbReference type="EMBL" id="GEM01351.1"/>
    </source>
</evidence>
<proteinExistence type="predicted"/>
<reference evidence="2 3" key="1">
    <citation type="submission" date="2016-10" db="EMBL/GenBank/DDBJ databases">
        <authorList>
            <person name="de Groot N.N."/>
        </authorList>
    </citation>
    <scope>NUCLEOTIDE SEQUENCE [LARGE SCALE GENOMIC DNA]</scope>
    <source>
        <strain evidence="2 3">DSM 17073</strain>
    </source>
</reference>
<keyword evidence="4" id="KW-1185">Reference proteome</keyword>
<evidence type="ECO:0000313" key="3">
    <source>
        <dbReference type="Proteomes" id="UP000242243"/>
    </source>
</evidence>
<dbReference type="RefSeq" id="WP_062323675.1">
    <property type="nucleotide sequence ID" value="NZ_BJWI01000008.1"/>
</dbReference>
<accession>A0A1I5NJP2</accession>
<dbReference type="EMBL" id="BJWI01000008">
    <property type="protein sequence ID" value="GEM01351.1"/>
    <property type="molecule type" value="Genomic_DNA"/>
</dbReference>
<dbReference type="Proteomes" id="UP000321547">
    <property type="component" value="Unassembled WGS sequence"/>
</dbReference>
<gene>
    <name evidence="1" type="ORF">HHA03_08830</name>
    <name evidence="2" type="ORF">SAMN05421839_10964</name>
</gene>
<dbReference type="AlphaFoldDB" id="A0A1I5NJP2"/>
<sequence length="100" mass="11588">MALFSGKETEPKMTKADIQMAEFMKKYQLEEFDEKDMIIIKKIASNLAENGLLRAGMSLRYSKAEEHAKVAYLSTLTEQNWMIIRQLSRLNSNIEKLVDK</sequence>
<evidence type="ECO:0000313" key="4">
    <source>
        <dbReference type="Proteomes" id="UP000321547"/>
    </source>
</evidence>
<dbReference type="OrthoDB" id="2112617at2"/>
<dbReference type="EMBL" id="FOXC01000009">
    <property type="protein sequence ID" value="SFP21546.1"/>
    <property type="molecule type" value="Genomic_DNA"/>
</dbReference>
<evidence type="ECO:0000313" key="2">
    <source>
        <dbReference type="EMBL" id="SFP21546.1"/>
    </source>
</evidence>
<protein>
    <submittedName>
        <fullName evidence="2">Uncharacterized protein</fullName>
    </submittedName>
</protein>
<organism evidence="2 3">
    <name type="scientific">Halolactibacillus halophilus</name>
    <dbReference type="NCBI Taxonomy" id="306540"/>
    <lineage>
        <taxon>Bacteria</taxon>
        <taxon>Bacillati</taxon>
        <taxon>Bacillota</taxon>
        <taxon>Bacilli</taxon>
        <taxon>Bacillales</taxon>
        <taxon>Bacillaceae</taxon>
        <taxon>Halolactibacillus</taxon>
    </lineage>
</organism>
<reference evidence="1 4" key="2">
    <citation type="submission" date="2019-07" db="EMBL/GenBank/DDBJ databases">
        <title>Whole genome shotgun sequence of Halolactibacillus halophilus NBRC 100868.</title>
        <authorList>
            <person name="Hosoyama A."/>
            <person name="Uohara A."/>
            <person name="Ohji S."/>
            <person name="Ichikawa N."/>
        </authorList>
    </citation>
    <scope>NUCLEOTIDE SEQUENCE [LARGE SCALE GENOMIC DNA]</scope>
    <source>
        <strain evidence="1 4">NBRC 100868</strain>
    </source>
</reference>